<sequence>MAINNHNSTSTGLSPFFVTHGYHVDPIQVKEKLRTDGKSPVARAECIVQRLQEATEWAQAAIASAQEQQEKNANTRRQPADQFKPGDKVWLRLRNVRSDRPCKKLDWLSAKYTVLETIGSHACRLDMPPGIHNVFHVSLLRLAAEDPLPSQTSDDCRPPAILTDDGELWEVEEILDEKKVGREWKVLVKWVGWIGPTWEPVKYVADTIAFAKDVNKVIEFDGHNHTCEAMSDASFADDHRDRKSTQGYAIKLFGGPVVWKSGKQDTVTTSSTEAELLALSQASKELLAFHRLCKEITLDLESKDPAIQCDNQQTIRLLTQEMVTLVTKLRHVDIHHHWLRQEVQNGNLQVDWVPTAHMAADGLTKALQGQKFAEFQRQIGLVDLPLQN</sequence>
<proteinExistence type="predicted"/>
<keyword evidence="2" id="KW-0175">Coiled coil</keyword>
<protein>
    <recommendedName>
        <fullName evidence="3">Chromo domain-containing protein</fullName>
    </recommendedName>
</protein>
<gene>
    <name evidence="4" type="ORF">HIM_12173</name>
</gene>
<dbReference type="PANTHER" id="PTHR11439">
    <property type="entry name" value="GAG-POL-RELATED RETROTRANSPOSON"/>
    <property type="match status" value="1"/>
</dbReference>
<accession>A0A0F7ZW66</accession>
<name>A0A0F7ZW66_9HYPO</name>
<dbReference type="AlphaFoldDB" id="A0A0F7ZW66"/>
<evidence type="ECO:0000256" key="2">
    <source>
        <dbReference type="SAM" id="Coils"/>
    </source>
</evidence>
<dbReference type="PANTHER" id="PTHR11439:SF438">
    <property type="entry name" value="REVERSE TRANSCRIPTASE TY1_COPIA-TYPE DOMAIN-CONTAINING PROTEIN"/>
    <property type="match status" value="1"/>
</dbReference>
<dbReference type="SUPFAM" id="SSF54160">
    <property type="entry name" value="Chromo domain-like"/>
    <property type="match status" value="1"/>
</dbReference>
<dbReference type="InterPro" id="IPR016197">
    <property type="entry name" value="Chromo-like_dom_sf"/>
</dbReference>
<evidence type="ECO:0000256" key="1">
    <source>
        <dbReference type="ARBA" id="ARBA00011353"/>
    </source>
</evidence>
<feature type="domain" description="Chromo" evidence="3">
    <location>
        <begin position="169"/>
        <end position="232"/>
    </location>
</feature>
<dbReference type="OrthoDB" id="5152741at2759"/>
<dbReference type="PROSITE" id="PS50013">
    <property type="entry name" value="CHROMO_2"/>
    <property type="match status" value="1"/>
</dbReference>
<evidence type="ECO:0000313" key="4">
    <source>
        <dbReference type="EMBL" id="KJZ68437.1"/>
    </source>
</evidence>
<dbReference type="GO" id="GO:0006338">
    <property type="term" value="P:chromatin remodeling"/>
    <property type="evidence" value="ECO:0007669"/>
    <property type="project" value="UniProtKB-ARBA"/>
</dbReference>
<evidence type="ECO:0000313" key="5">
    <source>
        <dbReference type="Proteomes" id="UP000054481"/>
    </source>
</evidence>
<keyword evidence="5" id="KW-1185">Reference proteome</keyword>
<feature type="coiled-coil region" evidence="2">
    <location>
        <begin position="48"/>
        <end position="78"/>
    </location>
</feature>
<dbReference type="CDD" id="cd09272">
    <property type="entry name" value="RNase_HI_RT_Ty1"/>
    <property type="match status" value="1"/>
</dbReference>
<dbReference type="EMBL" id="KQ030895">
    <property type="protein sequence ID" value="KJZ68437.1"/>
    <property type="molecule type" value="Genomic_DNA"/>
</dbReference>
<dbReference type="Pfam" id="PF24626">
    <property type="entry name" value="SH3_Tf2-1"/>
    <property type="match status" value="1"/>
</dbReference>
<evidence type="ECO:0000259" key="3">
    <source>
        <dbReference type="PROSITE" id="PS50013"/>
    </source>
</evidence>
<dbReference type="InterPro" id="IPR000953">
    <property type="entry name" value="Chromo/chromo_shadow_dom"/>
</dbReference>
<comment type="subunit">
    <text evidence="1">Component of the NuA4 histone acetyltransferase complex.</text>
</comment>
<reference evidence="4 5" key="1">
    <citation type="journal article" date="2014" name="Genome Biol. Evol.">
        <title>Comparative genomics and transcriptomics analyses reveal divergent lifestyle features of nematode endoparasitic fungus Hirsutella minnesotensis.</title>
        <authorList>
            <person name="Lai Y."/>
            <person name="Liu K."/>
            <person name="Zhang X."/>
            <person name="Zhang X."/>
            <person name="Li K."/>
            <person name="Wang N."/>
            <person name="Shu C."/>
            <person name="Wu Y."/>
            <person name="Wang C."/>
            <person name="Bushley K.E."/>
            <person name="Xiang M."/>
            <person name="Liu X."/>
        </authorList>
    </citation>
    <scope>NUCLEOTIDE SEQUENCE [LARGE SCALE GENOMIC DNA]</scope>
    <source>
        <strain evidence="4 5">3608</strain>
    </source>
</reference>
<organism evidence="4 5">
    <name type="scientific">Hirsutella minnesotensis 3608</name>
    <dbReference type="NCBI Taxonomy" id="1043627"/>
    <lineage>
        <taxon>Eukaryota</taxon>
        <taxon>Fungi</taxon>
        <taxon>Dikarya</taxon>
        <taxon>Ascomycota</taxon>
        <taxon>Pezizomycotina</taxon>
        <taxon>Sordariomycetes</taxon>
        <taxon>Hypocreomycetidae</taxon>
        <taxon>Hypocreales</taxon>
        <taxon>Ophiocordycipitaceae</taxon>
        <taxon>Hirsutella</taxon>
    </lineage>
</organism>
<dbReference type="Gene3D" id="2.40.50.40">
    <property type="match status" value="1"/>
</dbReference>
<dbReference type="InterPro" id="IPR056924">
    <property type="entry name" value="SH3_Tf2-1"/>
</dbReference>
<dbReference type="Proteomes" id="UP000054481">
    <property type="component" value="Unassembled WGS sequence"/>
</dbReference>